<gene>
    <name evidence="3" type="primary">intB_2</name>
    <name evidence="3" type="ORF">NCTC10975_02240</name>
</gene>
<accession>A0A2X2BJR9</accession>
<dbReference type="EMBL" id="UAUE01000016">
    <property type="protein sequence ID" value="SPY96522.1"/>
    <property type="molecule type" value="Genomic_DNA"/>
</dbReference>
<dbReference type="Proteomes" id="UP000251485">
    <property type="component" value="Unassembled WGS sequence"/>
</dbReference>
<keyword evidence="2" id="KW-0229">DNA integration</keyword>
<comment type="similarity">
    <text evidence="1">Belongs to the 'phage' integrase family.</text>
</comment>
<name>A0A2X2BJR9_PROMI</name>
<protein>
    <submittedName>
        <fullName evidence="3">Prophage integrase</fullName>
    </submittedName>
</protein>
<proteinExistence type="inferred from homology"/>
<sequence length="77" mass="9258">MDYWHGFHDMMNTILHEKGYNSTWVETQLANIDKNSNRGTYNHAQYMDGRREMMQWYADYMDELEGNLDNVVSVNFN</sequence>
<evidence type="ECO:0000256" key="1">
    <source>
        <dbReference type="ARBA" id="ARBA00008857"/>
    </source>
</evidence>
<organism evidence="3 4">
    <name type="scientific">Proteus mirabilis</name>
    <dbReference type="NCBI Taxonomy" id="584"/>
    <lineage>
        <taxon>Bacteria</taxon>
        <taxon>Pseudomonadati</taxon>
        <taxon>Pseudomonadota</taxon>
        <taxon>Gammaproteobacteria</taxon>
        <taxon>Enterobacterales</taxon>
        <taxon>Morganellaceae</taxon>
        <taxon>Proteus</taxon>
    </lineage>
</organism>
<reference evidence="3 4" key="1">
    <citation type="submission" date="2018-06" db="EMBL/GenBank/DDBJ databases">
        <authorList>
            <consortium name="Pathogen Informatics"/>
            <person name="Doyle S."/>
        </authorList>
    </citation>
    <scope>NUCLEOTIDE SEQUENCE [LARGE SCALE GENOMIC DNA]</scope>
    <source>
        <strain evidence="3 4">NCTC10975</strain>
    </source>
</reference>
<dbReference type="GO" id="GO:0015074">
    <property type="term" value="P:DNA integration"/>
    <property type="evidence" value="ECO:0007669"/>
    <property type="project" value="UniProtKB-KW"/>
</dbReference>
<dbReference type="PANTHER" id="PTHR30629:SF2">
    <property type="entry name" value="PROPHAGE INTEGRASE INTS-RELATED"/>
    <property type="match status" value="1"/>
</dbReference>
<evidence type="ECO:0000313" key="4">
    <source>
        <dbReference type="Proteomes" id="UP000251485"/>
    </source>
</evidence>
<evidence type="ECO:0000256" key="2">
    <source>
        <dbReference type="ARBA" id="ARBA00022908"/>
    </source>
</evidence>
<dbReference type="InterPro" id="IPR050808">
    <property type="entry name" value="Phage_Integrase"/>
</dbReference>
<dbReference type="PANTHER" id="PTHR30629">
    <property type="entry name" value="PROPHAGE INTEGRASE"/>
    <property type="match status" value="1"/>
</dbReference>
<dbReference type="AlphaFoldDB" id="A0A2X2BJR9"/>
<evidence type="ECO:0000313" key="3">
    <source>
        <dbReference type="EMBL" id="SPY96522.1"/>
    </source>
</evidence>